<evidence type="ECO:0000256" key="6">
    <source>
        <dbReference type="SAM" id="Phobius"/>
    </source>
</evidence>
<accession>A0A663EYK8</accession>
<dbReference type="PRINTS" id="PR01463">
    <property type="entry name" value="EAGCHANLFMLY"/>
</dbReference>
<proteinExistence type="predicted"/>
<dbReference type="GO" id="GO:0005249">
    <property type="term" value="F:voltage-gated potassium channel activity"/>
    <property type="evidence" value="ECO:0007669"/>
    <property type="project" value="InterPro"/>
</dbReference>
<dbReference type="Ensembl" id="ENSACCT00020017848.1">
    <property type="protein sequence ID" value="ENSACCP00020017104.1"/>
    <property type="gene ID" value="ENSACCG00020011660.1"/>
</dbReference>
<dbReference type="SUPFAM" id="SSF81324">
    <property type="entry name" value="Voltage-gated potassium channels"/>
    <property type="match status" value="1"/>
</dbReference>
<feature type="domain" description="Ion transport" evidence="7">
    <location>
        <begin position="95"/>
        <end position="325"/>
    </location>
</feature>
<dbReference type="GO" id="GO:0005886">
    <property type="term" value="C:plasma membrane"/>
    <property type="evidence" value="ECO:0007669"/>
    <property type="project" value="TreeGrafter"/>
</dbReference>
<evidence type="ECO:0000313" key="9">
    <source>
        <dbReference type="Proteomes" id="UP000472275"/>
    </source>
</evidence>
<evidence type="ECO:0000313" key="8">
    <source>
        <dbReference type="Ensembl" id="ENSACCP00020017104.1"/>
    </source>
</evidence>
<dbReference type="Pfam" id="PF00520">
    <property type="entry name" value="Ion_trans"/>
    <property type="match status" value="1"/>
</dbReference>
<comment type="subcellular location">
    <subcellularLocation>
        <location evidence="1">Membrane</location>
        <topology evidence="1">Multi-pass membrane protein</topology>
    </subcellularLocation>
</comment>
<sequence length="343" mass="36818">VPIKNEKDEVALFLVSHKDITSTKSRSGADSARDTGEGVARGKTGPAGAPRGHHPSHLSRQAGAGGSPSLPEYKVAAIRKPPLILLHYGAFKAGWDGLILLATLYVAVTVPYSPPAAPPSACDLCVEILFMLDIVLNFRTTFVSKSGQVVLDPRAVARHYLAGWFLLDLVARAAFRPYVGAHLLKTVRLLRLLRLLPNLDRYSQYSAVVLALLMVVFGLLAHWVACGWFFLGQREVEGSPTALPEIGWLQELARRLETPYYLARRNCSTGGGRERWGLLGGPSLRSAYITSLYFALSSLTSVGFGNVSANTDTEKIFSICTMLVGGEGPGWANGGGGGEGGTR</sequence>
<feature type="transmembrane region" description="Helical" evidence="6">
    <location>
        <begin position="205"/>
        <end position="231"/>
    </location>
</feature>
<keyword evidence="4 6" id="KW-0472">Membrane</keyword>
<evidence type="ECO:0000256" key="3">
    <source>
        <dbReference type="ARBA" id="ARBA00022989"/>
    </source>
</evidence>
<organism evidence="8 9">
    <name type="scientific">Aquila chrysaetos chrysaetos</name>
    <dbReference type="NCBI Taxonomy" id="223781"/>
    <lineage>
        <taxon>Eukaryota</taxon>
        <taxon>Metazoa</taxon>
        <taxon>Chordata</taxon>
        <taxon>Craniata</taxon>
        <taxon>Vertebrata</taxon>
        <taxon>Euteleostomi</taxon>
        <taxon>Archelosauria</taxon>
        <taxon>Archosauria</taxon>
        <taxon>Dinosauria</taxon>
        <taxon>Saurischia</taxon>
        <taxon>Theropoda</taxon>
        <taxon>Coelurosauria</taxon>
        <taxon>Aves</taxon>
        <taxon>Neognathae</taxon>
        <taxon>Neoaves</taxon>
        <taxon>Telluraves</taxon>
        <taxon>Accipitrimorphae</taxon>
        <taxon>Accipitriformes</taxon>
        <taxon>Accipitridae</taxon>
        <taxon>Accipitrinae</taxon>
        <taxon>Aquila</taxon>
    </lineage>
</organism>
<evidence type="ECO:0000256" key="1">
    <source>
        <dbReference type="ARBA" id="ARBA00004141"/>
    </source>
</evidence>
<name>A0A663EYK8_AQUCH</name>
<reference evidence="8" key="2">
    <citation type="submission" date="2025-09" db="UniProtKB">
        <authorList>
            <consortium name="Ensembl"/>
        </authorList>
    </citation>
    <scope>IDENTIFICATION</scope>
</reference>
<evidence type="ECO:0000256" key="2">
    <source>
        <dbReference type="ARBA" id="ARBA00022692"/>
    </source>
</evidence>
<dbReference type="PANTHER" id="PTHR10217:SF481">
    <property type="entry name" value="POTASSIUM VOLTAGE-GATED CHANNEL SUBFAMILY H MEMBER 3"/>
    <property type="match status" value="1"/>
</dbReference>
<evidence type="ECO:0000256" key="4">
    <source>
        <dbReference type="ARBA" id="ARBA00023136"/>
    </source>
</evidence>
<keyword evidence="9" id="KW-1185">Reference proteome</keyword>
<dbReference type="GO" id="GO:0042391">
    <property type="term" value="P:regulation of membrane potential"/>
    <property type="evidence" value="ECO:0007669"/>
    <property type="project" value="TreeGrafter"/>
</dbReference>
<dbReference type="PANTHER" id="PTHR10217">
    <property type="entry name" value="VOLTAGE AND LIGAND GATED POTASSIUM CHANNEL"/>
    <property type="match status" value="1"/>
</dbReference>
<dbReference type="Proteomes" id="UP000472275">
    <property type="component" value="Chromosome 15"/>
</dbReference>
<keyword evidence="3 6" id="KW-1133">Transmembrane helix</keyword>
<evidence type="ECO:0000259" key="7">
    <source>
        <dbReference type="Pfam" id="PF00520"/>
    </source>
</evidence>
<reference evidence="8" key="1">
    <citation type="submission" date="2025-08" db="UniProtKB">
        <authorList>
            <consortium name="Ensembl"/>
        </authorList>
    </citation>
    <scope>IDENTIFICATION</scope>
</reference>
<protein>
    <submittedName>
        <fullName evidence="8">Potassium voltage-gated channel subfamily H member 3</fullName>
    </submittedName>
</protein>
<gene>
    <name evidence="8" type="primary">KCNH3</name>
</gene>
<dbReference type="GeneTree" id="ENSGT00940000161742"/>
<evidence type="ECO:0000256" key="5">
    <source>
        <dbReference type="SAM" id="MobiDB-lite"/>
    </source>
</evidence>
<keyword evidence="2 6" id="KW-0812">Transmembrane</keyword>
<dbReference type="Gene3D" id="1.10.287.70">
    <property type="match status" value="1"/>
</dbReference>
<dbReference type="InterPro" id="IPR050818">
    <property type="entry name" value="KCNH_animal-type"/>
</dbReference>
<feature type="region of interest" description="Disordered" evidence="5">
    <location>
        <begin position="21"/>
        <end position="67"/>
    </location>
</feature>
<dbReference type="InterPro" id="IPR003938">
    <property type="entry name" value="K_chnl_volt-dep_EAG/ELK/ERG"/>
</dbReference>
<dbReference type="InterPro" id="IPR005821">
    <property type="entry name" value="Ion_trans_dom"/>
</dbReference>
<dbReference type="AlphaFoldDB" id="A0A663EYK8"/>